<evidence type="ECO:0000256" key="2">
    <source>
        <dbReference type="ARBA" id="ARBA00022475"/>
    </source>
</evidence>
<feature type="transmembrane region" description="Helical" evidence="6">
    <location>
        <begin position="137"/>
        <end position="157"/>
    </location>
</feature>
<evidence type="ECO:0000256" key="6">
    <source>
        <dbReference type="SAM" id="Phobius"/>
    </source>
</evidence>
<keyword evidence="5 6" id="KW-0472">Membrane</keyword>
<comment type="subcellular location">
    <subcellularLocation>
        <location evidence="1">Cell membrane</location>
        <topology evidence="1">Multi-pass membrane protein</topology>
    </subcellularLocation>
</comment>
<keyword evidence="3 6" id="KW-0812">Transmembrane</keyword>
<proteinExistence type="predicted"/>
<keyword evidence="8" id="KW-1185">Reference proteome</keyword>
<feature type="transmembrane region" description="Helical" evidence="6">
    <location>
        <begin position="302"/>
        <end position="327"/>
    </location>
</feature>
<feature type="transmembrane region" description="Helical" evidence="6">
    <location>
        <begin position="54"/>
        <end position="72"/>
    </location>
</feature>
<keyword evidence="2" id="KW-1003">Cell membrane</keyword>
<protein>
    <submittedName>
        <fullName evidence="7">ABC-type uncharacterized transport system permease subunit</fullName>
    </submittedName>
</protein>
<evidence type="ECO:0000256" key="5">
    <source>
        <dbReference type="ARBA" id="ARBA00023136"/>
    </source>
</evidence>
<feature type="transmembrane region" description="Helical" evidence="6">
    <location>
        <begin position="84"/>
        <end position="100"/>
    </location>
</feature>
<feature type="transmembrane region" description="Helical" evidence="6">
    <location>
        <begin position="235"/>
        <end position="253"/>
    </location>
</feature>
<keyword evidence="4 6" id="KW-1133">Transmembrane helix</keyword>
<dbReference type="PANTHER" id="PTHR47089:SF1">
    <property type="entry name" value="GUANOSINE ABC TRANSPORTER PERMEASE PROTEIN NUPP"/>
    <property type="match status" value="1"/>
</dbReference>
<name>A0ABU0S685_9HYPH</name>
<dbReference type="Pfam" id="PF02653">
    <property type="entry name" value="BPD_transp_2"/>
    <property type="match status" value="1"/>
</dbReference>
<dbReference type="EMBL" id="JAUSZT010000002">
    <property type="protein sequence ID" value="MDQ0995440.1"/>
    <property type="molecule type" value="Genomic_DNA"/>
</dbReference>
<evidence type="ECO:0000313" key="8">
    <source>
        <dbReference type="Proteomes" id="UP001237780"/>
    </source>
</evidence>
<feature type="transmembrane region" description="Helical" evidence="6">
    <location>
        <begin position="106"/>
        <end position="125"/>
    </location>
</feature>
<evidence type="ECO:0000313" key="7">
    <source>
        <dbReference type="EMBL" id="MDQ0995440.1"/>
    </source>
</evidence>
<reference evidence="7 8" key="1">
    <citation type="submission" date="2023-07" db="EMBL/GenBank/DDBJ databases">
        <title>Comparative genomics of wheat-associated soil bacteria to identify genetic determinants of phenazine resistance.</title>
        <authorList>
            <person name="Mouncey N."/>
        </authorList>
    </citation>
    <scope>NUCLEOTIDE SEQUENCE [LARGE SCALE GENOMIC DNA]</scope>
    <source>
        <strain evidence="7 8">W4I11</strain>
    </source>
</reference>
<gene>
    <name evidence="7" type="ORF">QFZ34_000617</name>
</gene>
<accession>A0ABU0S685</accession>
<dbReference type="Proteomes" id="UP001237780">
    <property type="component" value="Unassembled WGS sequence"/>
</dbReference>
<evidence type="ECO:0000256" key="3">
    <source>
        <dbReference type="ARBA" id="ARBA00022692"/>
    </source>
</evidence>
<feature type="transmembrane region" description="Helical" evidence="6">
    <location>
        <begin position="12"/>
        <end position="34"/>
    </location>
</feature>
<dbReference type="PANTHER" id="PTHR47089">
    <property type="entry name" value="ABC TRANSPORTER, PERMEASE PROTEIN"/>
    <property type="match status" value="1"/>
</dbReference>
<feature type="transmembrane region" description="Helical" evidence="6">
    <location>
        <begin position="273"/>
        <end position="295"/>
    </location>
</feature>
<dbReference type="CDD" id="cd06580">
    <property type="entry name" value="TM_PBP1_transp_TpRbsC_like"/>
    <property type="match status" value="1"/>
</dbReference>
<dbReference type="InterPro" id="IPR001851">
    <property type="entry name" value="ABC_transp_permease"/>
</dbReference>
<organism evidence="7 8">
    <name type="scientific">Phyllobacterium ifriqiyense</name>
    <dbReference type="NCBI Taxonomy" id="314238"/>
    <lineage>
        <taxon>Bacteria</taxon>
        <taxon>Pseudomonadati</taxon>
        <taxon>Pseudomonadota</taxon>
        <taxon>Alphaproteobacteria</taxon>
        <taxon>Hyphomicrobiales</taxon>
        <taxon>Phyllobacteriaceae</taxon>
        <taxon>Phyllobacterium</taxon>
    </lineage>
</organism>
<feature type="transmembrane region" description="Helical" evidence="6">
    <location>
        <begin position="191"/>
        <end position="214"/>
    </location>
</feature>
<evidence type="ECO:0000256" key="4">
    <source>
        <dbReference type="ARBA" id="ARBA00022989"/>
    </source>
</evidence>
<comment type="caution">
    <text evidence="7">The sequence shown here is derived from an EMBL/GenBank/DDBJ whole genome shotgun (WGS) entry which is preliminary data.</text>
</comment>
<evidence type="ECO:0000256" key="1">
    <source>
        <dbReference type="ARBA" id="ARBA00004651"/>
    </source>
</evidence>
<dbReference type="RefSeq" id="WP_307276715.1">
    <property type="nucleotide sequence ID" value="NZ_JAUSZT010000002.1"/>
</dbReference>
<sequence length="348" mass="36183">MIDRLVTVFRALIFIMLGLALCGIIFQAAGYSAPLMFEAIADGAFLRPGALQQILRWGLPLFITAVGVAVSFRAGYFNIGAQGQFYMGAIAAAFMAEWLNGVSAPVLVTACFLAGMTGGALWALWPGLLRLKSGADEVITTLMGNFIAGLVLLYVTAGPLKDPSGTGQQASSRPLAGAYRISDSLGLSPTIIIIAVIVGLAMWFLVNRTAFGIVSGLAGRNPTMVEWQGARTWRIGLASFLLSGALAGLAGTIEFMGPNGRLTGGFLPGHGFTAILIALVANFSVVGTAFVALFFGGLASAALYLPIMAGLPSSAIDIINAAIALFITAKSSTVDRIAKIGGRIWKTS</sequence>